<feature type="region of interest" description="Disordered" evidence="1">
    <location>
        <begin position="181"/>
        <end position="208"/>
    </location>
</feature>
<comment type="caution">
    <text evidence="2">The sequence shown here is derived from an EMBL/GenBank/DDBJ whole genome shotgun (WGS) entry which is preliminary data.</text>
</comment>
<name>A0A9P8V0L9_9PEZI</name>
<keyword evidence="3" id="KW-1185">Reference proteome</keyword>
<gene>
    <name evidence="2" type="ORF">F5X68DRAFT_63869</name>
</gene>
<sequence>MFLVSTRRSRRRWGALAGGSGPVGVDDVLSGSLCKCRREERELLKLDRPSGYSCPRTSSVIFDLGVRCWLDSRVSRGSIDFAPAFEAPKNAPSAGWVPVASRSILSRLAQNARSSSTSGDVLPPLANISASSRDQCQAFFACSPPSDSTISIHACRPNHGFQPEVLVHPLSRPPSRALLRPHAALPRGEARSTSETGSRPCAPPHWPCGSRGIKMATPLGRRAAGVTHPGPPGLSSVLFFHSAEGPKGGLCEMGLSHLAYSRDVRRTVIMRRTVSSGCGDDGRWPGRSALLIGEGCESKRREVWKDIRDDIAGSPGQSVRVGQAGSNVGRRPRKRVCHAGVLLV</sequence>
<dbReference type="AlphaFoldDB" id="A0A9P8V0L9"/>
<accession>A0A9P8V0L9</accession>
<reference evidence="2" key="1">
    <citation type="journal article" date="2021" name="Nat. Commun.">
        <title>Genetic determinants of endophytism in the Arabidopsis root mycobiome.</title>
        <authorList>
            <person name="Mesny F."/>
            <person name="Miyauchi S."/>
            <person name="Thiergart T."/>
            <person name="Pickel B."/>
            <person name="Atanasova L."/>
            <person name="Karlsson M."/>
            <person name="Huettel B."/>
            <person name="Barry K.W."/>
            <person name="Haridas S."/>
            <person name="Chen C."/>
            <person name="Bauer D."/>
            <person name="Andreopoulos W."/>
            <person name="Pangilinan J."/>
            <person name="LaButti K."/>
            <person name="Riley R."/>
            <person name="Lipzen A."/>
            <person name="Clum A."/>
            <person name="Drula E."/>
            <person name="Henrissat B."/>
            <person name="Kohler A."/>
            <person name="Grigoriev I.V."/>
            <person name="Martin F.M."/>
            <person name="Hacquard S."/>
        </authorList>
    </citation>
    <scope>NUCLEOTIDE SEQUENCE</scope>
    <source>
        <strain evidence="2">MPI-SDFR-AT-0117</strain>
    </source>
</reference>
<proteinExistence type="predicted"/>
<evidence type="ECO:0000256" key="1">
    <source>
        <dbReference type="SAM" id="MobiDB-lite"/>
    </source>
</evidence>
<organism evidence="2 3">
    <name type="scientific">Plectosphaerella plurivora</name>
    <dbReference type="NCBI Taxonomy" id="936078"/>
    <lineage>
        <taxon>Eukaryota</taxon>
        <taxon>Fungi</taxon>
        <taxon>Dikarya</taxon>
        <taxon>Ascomycota</taxon>
        <taxon>Pezizomycotina</taxon>
        <taxon>Sordariomycetes</taxon>
        <taxon>Hypocreomycetidae</taxon>
        <taxon>Glomerellales</taxon>
        <taxon>Plectosphaerellaceae</taxon>
        <taxon>Plectosphaerella</taxon>
    </lineage>
</organism>
<protein>
    <submittedName>
        <fullName evidence="2">Uncharacterized protein</fullName>
    </submittedName>
</protein>
<evidence type="ECO:0000313" key="3">
    <source>
        <dbReference type="Proteomes" id="UP000770015"/>
    </source>
</evidence>
<dbReference type="EMBL" id="JAGSXJ010000048">
    <property type="protein sequence ID" value="KAH6661927.1"/>
    <property type="molecule type" value="Genomic_DNA"/>
</dbReference>
<evidence type="ECO:0000313" key="2">
    <source>
        <dbReference type="EMBL" id="KAH6661927.1"/>
    </source>
</evidence>
<dbReference type="Proteomes" id="UP000770015">
    <property type="component" value="Unassembled WGS sequence"/>
</dbReference>